<accession>A0A2S7WM54</accession>
<organism evidence="4 5">
    <name type="scientific">Polaribacter porphyrae</name>
    <dbReference type="NCBI Taxonomy" id="1137780"/>
    <lineage>
        <taxon>Bacteria</taxon>
        <taxon>Pseudomonadati</taxon>
        <taxon>Bacteroidota</taxon>
        <taxon>Flavobacteriia</taxon>
        <taxon>Flavobacteriales</taxon>
        <taxon>Flavobacteriaceae</taxon>
    </lineage>
</organism>
<dbReference type="Gene3D" id="3.40.710.10">
    <property type="entry name" value="DD-peptidase/beta-lactamase superfamily"/>
    <property type="match status" value="1"/>
</dbReference>
<reference evidence="4 5" key="1">
    <citation type="submission" date="2016-12" db="EMBL/GenBank/DDBJ databases">
        <title>Trade-off between light-utilization and light-protection in marine flavobacteria.</title>
        <authorList>
            <person name="Kumagai Y."/>
            <person name="Yoshizawa S."/>
            <person name="Kogure K."/>
            <person name="Iwasaki W."/>
        </authorList>
    </citation>
    <scope>NUCLEOTIDE SEQUENCE [LARGE SCALE GENOMIC DNA]</scope>
    <source>
        <strain evidence="4 5">NBRC 108759</strain>
    </source>
</reference>
<dbReference type="PANTHER" id="PTHR46825:SF11">
    <property type="entry name" value="PENICILLIN-BINDING PROTEIN 4"/>
    <property type="match status" value="1"/>
</dbReference>
<dbReference type="OrthoDB" id="9793489at2"/>
<evidence type="ECO:0000313" key="4">
    <source>
        <dbReference type="EMBL" id="PQJ78680.1"/>
    </source>
</evidence>
<dbReference type="EMBL" id="MSCN01000001">
    <property type="protein sequence ID" value="PQJ78680.1"/>
    <property type="molecule type" value="Genomic_DNA"/>
</dbReference>
<dbReference type="RefSeq" id="WP_105015272.1">
    <property type="nucleotide sequence ID" value="NZ_MSCN01000001.1"/>
</dbReference>
<dbReference type="InterPro" id="IPR012338">
    <property type="entry name" value="Beta-lactam/transpept-like"/>
</dbReference>
<dbReference type="SUPFAM" id="SSF56601">
    <property type="entry name" value="beta-lactamase/transpeptidase-like"/>
    <property type="match status" value="1"/>
</dbReference>
<evidence type="ECO:0000313" key="5">
    <source>
        <dbReference type="Proteomes" id="UP000238882"/>
    </source>
</evidence>
<dbReference type="AlphaFoldDB" id="A0A2S7WM54"/>
<dbReference type="PANTHER" id="PTHR46825">
    <property type="entry name" value="D-ALANYL-D-ALANINE-CARBOXYPEPTIDASE/ENDOPEPTIDASE AMPH"/>
    <property type="match status" value="1"/>
</dbReference>
<keyword evidence="5" id="KW-1185">Reference proteome</keyword>
<comment type="subcellular location">
    <subcellularLocation>
        <location evidence="1">Membrane</location>
    </subcellularLocation>
</comment>
<evidence type="ECO:0000256" key="1">
    <source>
        <dbReference type="ARBA" id="ARBA00004370"/>
    </source>
</evidence>
<protein>
    <recommendedName>
        <fullName evidence="3">Beta-lactamase-related domain-containing protein</fullName>
    </recommendedName>
</protein>
<dbReference type="Pfam" id="PF00144">
    <property type="entry name" value="Beta-lactamase"/>
    <property type="match status" value="1"/>
</dbReference>
<gene>
    <name evidence="4" type="ORF">BTO18_05535</name>
</gene>
<proteinExistence type="predicted"/>
<dbReference type="PROSITE" id="PS51257">
    <property type="entry name" value="PROKAR_LIPOPROTEIN"/>
    <property type="match status" value="1"/>
</dbReference>
<dbReference type="InterPro" id="IPR050491">
    <property type="entry name" value="AmpC-like"/>
</dbReference>
<keyword evidence="2" id="KW-0472">Membrane</keyword>
<dbReference type="InterPro" id="IPR001466">
    <property type="entry name" value="Beta-lactam-related"/>
</dbReference>
<evidence type="ECO:0000259" key="3">
    <source>
        <dbReference type="Pfam" id="PF00144"/>
    </source>
</evidence>
<comment type="caution">
    <text evidence="4">The sequence shown here is derived from an EMBL/GenBank/DDBJ whole genome shotgun (WGS) entry which is preliminary data.</text>
</comment>
<evidence type="ECO:0000256" key="2">
    <source>
        <dbReference type="ARBA" id="ARBA00023136"/>
    </source>
</evidence>
<dbReference type="Proteomes" id="UP000238882">
    <property type="component" value="Unassembled WGS sequence"/>
</dbReference>
<dbReference type="GO" id="GO:0016020">
    <property type="term" value="C:membrane"/>
    <property type="evidence" value="ECO:0007669"/>
    <property type="project" value="UniProtKB-SubCell"/>
</dbReference>
<sequence>MKKVILVIICVVTIASCKQKNIQIDALSNDKKVKIDSLLTLLNQQNQFNGNVLIVQKGKEILKKSYGDADIEHKQKLNENSVFELASVSKQFTATGIVLLKLDNKLKYSDKVTKYFPELTFCKNVTIQNLLNHSSGIPDYIGMMIRNWDKSKIAVNNDVVKLLSEKVDTLNFAPKAKFQYSNSNYLLLASIIEKVSGKTYADYLSQHIFQPLKMNNSSVLNRRYKPTALKNYAYGYILDDNQNKVLPDSTSYSKYVVYLDGIVGDGMVNSTTNDLRKWDKSLRDYVLIPKDEFEKIISLDTLSNGKVNTYSFGWRIKKSEDGLSMSHSGGWPGYITYISRDIDSENLIVILQNFGNVVVPVKTIKEILNNQPISKTYKKEIILPEKILKKYLGEYVDKEDSNSITTLTLGKNSLIYNSTNNQWNMPFFPESNNLFFSKSQRLNIGFKFTETETGKIKLIFMQNNKKIGESIKK</sequence>
<name>A0A2S7WM54_9FLAO</name>
<feature type="domain" description="Beta-lactamase-related" evidence="3">
    <location>
        <begin position="48"/>
        <end position="353"/>
    </location>
</feature>